<feature type="region of interest" description="Disordered" evidence="9">
    <location>
        <begin position="166"/>
        <end position="187"/>
    </location>
</feature>
<dbReference type="InterPro" id="IPR029479">
    <property type="entry name" value="Nitroreductase"/>
</dbReference>
<dbReference type="InterPro" id="IPR026021">
    <property type="entry name" value="YdjA-like"/>
</dbReference>
<dbReference type="SUPFAM" id="SSF55469">
    <property type="entry name" value="FMN-dependent nitroreductase-like"/>
    <property type="match status" value="1"/>
</dbReference>
<evidence type="ECO:0000256" key="2">
    <source>
        <dbReference type="ARBA" id="ARBA00022630"/>
    </source>
</evidence>
<dbReference type="OrthoDB" id="3268470at2"/>
<dbReference type="EMBL" id="NHZO01000168">
    <property type="protein sequence ID" value="PHQ47938.1"/>
    <property type="molecule type" value="Genomic_DNA"/>
</dbReference>
<feature type="domain" description="Nitroreductase" evidence="10">
    <location>
        <begin position="7"/>
        <end position="160"/>
    </location>
</feature>
<dbReference type="AlphaFoldDB" id="A0A2G1X9N5"/>
<dbReference type="Gene3D" id="3.40.109.10">
    <property type="entry name" value="NADH Oxidase"/>
    <property type="match status" value="1"/>
</dbReference>
<dbReference type="PANTHER" id="PTHR43821:SF1">
    <property type="entry name" value="NAD(P)H NITROREDUCTASE YDJA-RELATED"/>
    <property type="match status" value="1"/>
</dbReference>
<keyword evidence="4 7" id="KW-0521">NADP</keyword>
<comment type="cofactor">
    <cofactor evidence="8">
        <name>FMN</name>
        <dbReference type="ChEBI" id="CHEBI:58210"/>
    </cofactor>
    <text evidence="8">Binds 1 FMN per subunit.</text>
</comment>
<evidence type="ECO:0000256" key="7">
    <source>
        <dbReference type="PIRNR" id="PIRNR000232"/>
    </source>
</evidence>
<evidence type="ECO:0000256" key="3">
    <source>
        <dbReference type="ARBA" id="ARBA00022643"/>
    </source>
</evidence>
<sequence length="187" mass="20379">MRLEEAITSRRSVGRLTAPAPSDAELHDIVALAMTAPDHGRLSPWRVIPLRGASRETLGERFAEAALDGEPAARERAARKPLRAPLLLTLVFSPVPDHAKVPEWEQLAAAVCAVHTMTLLLHARGWGSIWRTGAVVTDPGVHALLGLRKHEQLLGWLYVGTPDARHAPVPRPAGRPEDKLRPFAPGR</sequence>
<gene>
    <name evidence="11" type="ORF">BLA24_31040</name>
</gene>
<protein>
    <recommendedName>
        <fullName evidence="7">Putative NAD(P)H nitroreductase</fullName>
        <ecNumber evidence="7">1.-.-.-</ecNumber>
    </recommendedName>
</protein>
<keyword evidence="3 7" id="KW-0288">FMN</keyword>
<evidence type="ECO:0000313" key="12">
    <source>
        <dbReference type="Proteomes" id="UP000222531"/>
    </source>
</evidence>
<evidence type="ECO:0000256" key="6">
    <source>
        <dbReference type="ARBA" id="ARBA00023027"/>
    </source>
</evidence>
<proteinExistence type="inferred from homology"/>
<feature type="binding site" description="in other chain" evidence="8">
    <location>
        <begin position="10"/>
        <end position="12"/>
    </location>
    <ligand>
        <name>FMN</name>
        <dbReference type="ChEBI" id="CHEBI:58210"/>
        <note>ligand shared between dimeric partners</note>
    </ligand>
</feature>
<dbReference type="Pfam" id="PF00881">
    <property type="entry name" value="Nitroreductase"/>
    <property type="match status" value="1"/>
</dbReference>
<dbReference type="GO" id="GO:0016491">
    <property type="term" value="F:oxidoreductase activity"/>
    <property type="evidence" value="ECO:0007669"/>
    <property type="project" value="UniProtKB-UniRule"/>
</dbReference>
<keyword evidence="6 7" id="KW-0520">NAD</keyword>
<evidence type="ECO:0000256" key="8">
    <source>
        <dbReference type="PIRSR" id="PIRSR000232-1"/>
    </source>
</evidence>
<name>A0A2G1X9N5_STRCJ</name>
<dbReference type="CDD" id="cd02135">
    <property type="entry name" value="YdjA-like"/>
    <property type="match status" value="1"/>
</dbReference>
<accession>A0A2G1X9N5</accession>
<evidence type="ECO:0000256" key="5">
    <source>
        <dbReference type="ARBA" id="ARBA00023002"/>
    </source>
</evidence>
<comment type="similarity">
    <text evidence="1 7">Belongs to the nitroreductase family.</text>
</comment>
<feature type="binding site" description="in other chain" evidence="8">
    <location>
        <begin position="130"/>
        <end position="132"/>
    </location>
    <ligand>
        <name>FMN</name>
        <dbReference type="ChEBI" id="CHEBI:58210"/>
        <note>ligand shared between dimeric partners</note>
    </ligand>
</feature>
<dbReference type="InterPro" id="IPR052530">
    <property type="entry name" value="NAD(P)H_nitroreductase"/>
</dbReference>
<dbReference type="InterPro" id="IPR000415">
    <property type="entry name" value="Nitroreductase-like"/>
</dbReference>
<reference evidence="11 12" key="1">
    <citation type="journal article" date="2017" name="Biochemistry">
        <title>Identification of the Biosynthetic Pathway for the Antibiotic Bicyclomycin.</title>
        <authorList>
            <person name="Patteson J."/>
            <person name="Cai W."/>
            <person name="Johnson R.A."/>
            <person name="Santa Maria K."/>
            <person name="Li B."/>
        </authorList>
    </citation>
    <scope>NUCLEOTIDE SEQUENCE [LARGE SCALE GENOMIC DNA]</scope>
    <source>
        <strain evidence="11 12">ATCC 21532</strain>
    </source>
</reference>
<keyword evidence="12" id="KW-1185">Reference proteome</keyword>
<evidence type="ECO:0000256" key="1">
    <source>
        <dbReference type="ARBA" id="ARBA00007118"/>
    </source>
</evidence>
<dbReference type="PIRSF" id="PIRSF000232">
    <property type="entry name" value="YdjA"/>
    <property type="match status" value="1"/>
</dbReference>
<keyword evidence="2 7" id="KW-0285">Flavoprotein</keyword>
<dbReference type="Proteomes" id="UP000222531">
    <property type="component" value="Unassembled WGS sequence"/>
</dbReference>
<evidence type="ECO:0000313" key="11">
    <source>
        <dbReference type="EMBL" id="PHQ47938.1"/>
    </source>
</evidence>
<keyword evidence="5 7" id="KW-0560">Oxidoreductase</keyword>
<dbReference type="PANTHER" id="PTHR43821">
    <property type="entry name" value="NAD(P)H NITROREDUCTASE YDJA-RELATED"/>
    <property type="match status" value="1"/>
</dbReference>
<organism evidence="11 12">
    <name type="scientific">Streptomyces cinnamoneus</name>
    <name type="common">Streptoverticillium cinnamoneum</name>
    <dbReference type="NCBI Taxonomy" id="53446"/>
    <lineage>
        <taxon>Bacteria</taxon>
        <taxon>Bacillati</taxon>
        <taxon>Actinomycetota</taxon>
        <taxon>Actinomycetes</taxon>
        <taxon>Kitasatosporales</taxon>
        <taxon>Streptomycetaceae</taxon>
        <taxon>Streptomyces</taxon>
        <taxon>Streptomyces cinnamoneus group</taxon>
    </lineage>
</organism>
<feature type="binding site" evidence="8">
    <location>
        <position position="39"/>
    </location>
    <ligand>
        <name>FMN</name>
        <dbReference type="ChEBI" id="CHEBI:58210"/>
        <note>ligand shared between dimeric partners</note>
    </ligand>
</feature>
<dbReference type="RefSeq" id="WP_099202458.1">
    <property type="nucleotide sequence ID" value="NZ_JBIRXA010000025.1"/>
</dbReference>
<evidence type="ECO:0000256" key="4">
    <source>
        <dbReference type="ARBA" id="ARBA00022857"/>
    </source>
</evidence>
<evidence type="ECO:0000256" key="9">
    <source>
        <dbReference type="SAM" id="MobiDB-lite"/>
    </source>
</evidence>
<evidence type="ECO:0000259" key="10">
    <source>
        <dbReference type="Pfam" id="PF00881"/>
    </source>
</evidence>
<dbReference type="EC" id="1.-.-.-" evidence="7"/>
<comment type="caution">
    <text evidence="11">The sequence shown here is derived from an EMBL/GenBank/DDBJ whole genome shotgun (WGS) entry which is preliminary data.</text>
</comment>